<evidence type="ECO:0000259" key="9">
    <source>
        <dbReference type="PROSITE" id="PS50850"/>
    </source>
</evidence>
<dbReference type="PANTHER" id="PTHR23506:SF35">
    <property type="entry name" value="MAJOR FACILITATOR SUPERFAMILY (MFS) PROFILE DOMAIN-CONTAINING PROTEIN-RELATED"/>
    <property type="match status" value="1"/>
</dbReference>
<keyword evidence="4 8" id="KW-0812">Transmembrane</keyword>
<proteinExistence type="inferred from homology"/>
<dbReference type="InterPro" id="IPR036259">
    <property type="entry name" value="MFS_trans_sf"/>
</dbReference>
<dbReference type="GO" id="GO:0022857">
    <property type="term" value="F:transmembrane transporter activity"/>
    <property type="evidence" value="ECO:0007669"/>
    <property type="project" value="InterPro"/>
</dbReference>
<dbReference type="GeneID" id="63756763"/>
<feature type="transmembrane region" description="Helical" evidence="8">
    <location>
        <begin position="174"/>
        <end position="193"/>
    </location>
</feature>
<evidence type="ECO:0000256" key="8">
    <source>
        <dbReference type="SAM" id="Phobius"/>
    </source>
</evidence>
<keyword evidence="5 8" id="KW-1133">Transmembrane helix</keyword>
<feature type="transmembrane region" description="Helical" evidence="8">
    <location>
        <begin position="309"/>
        <end position="331"/>
    </location>
</feature>
<sequence>MSSDRMHLARQVCSSQPFILAVVIFALFCETFLYSFLVPILSYMIEHRLQIDPSQTQNITTALLSLHGFATLVFAPVIAHFADKYPTRKLPFLISLAGCLVGTLLLSLTPSLPALFIGRLIQGIAGAASWIVGSATLTDHVKLENLGKVYALSMSFVSAGVVAGPVVAGAVLELAGYWTAWSIPLGLLLLDIIMRSVMIETPKAPSTTTKSSSPTPTPSGEPSEASALLQHTCNQPNNMNMNMNTIDPDYEPWHDIGPEQDPDPSPEPGFYETMLTDSRVLVGLANTVLTSALLASFDTTLTLHLRDTFGWGSLAAGIMFLSLQLPFIILAPLTGWVRDRAGLRYPTAVGWALLAPVMWLIGVPASRMVFAPESAVNTESMFISAVVVFGVVVPFVRGAGSLQVSLVLNELEMKDPRRFGEHGGSNRAFGLQDTALSTGLTIGPLISGSLTDAAGYYWSSCALAILCLLSALASVFFLAPKPLTRGDGEGDGADV</sequence>
<feature type="transmembrane region" description="Helical" evidence="8">
    <location>
        <begin position="381"/>
        <end position="408"/>
    </location>
</feature>
<evidence type="ECO:0000313" key="10">
    <source>
        <dbReference type="EMBL" id="OJJ55932.1"/>
    </source>
</evidence>
<feature type="transmembrane region" description="Helical" evidence="8">
    <location>
        <begin position="149"/>
        <end position="168"/>
    </location>
</feature>
<evidence type="ECO:0000256" key="4">
    <source>
        <dbReference type="ARBA" id="ARBA00022692"/>
    </source>
</evidence>
<gene>
    <name evidence="10" type="ORF">ASPSYDRAFT_134715</name>
</gene>
<dbReference type="SUPFAM" id="SSF103473">
    <property type="entry name" value="MFS general substrate transporter"/>
    <property type="match status" value="1"/>
</dbReference>
<dbReference type="InterPro" id="IPR020846">
    <property type="entry name" value="MFS_dom"/>
</dbReference>
<keyword evidence="6 8" id="KW-0472">Membrane</keyword>
<evidence type="ECO:0000256" key="1">
    <source>
        <dbReference type="ARBA" id="ARBA00004141"/>
    </source>
</evidence>
<feature type="transmembrane region" description="Helical" evidence="8">
    <location>
        <begin position="456"/>
        <end position="479"/>
    </location>
</feature>
<feature type="transmembrane region" description="Helical" evidence="8">
    <location>
        <begin position="280"/>
        <end position="297"/>
    </location>
</feature>
<dbReference type="InterPro" id="IPR001958">
    <property type="entry name" value="Tet-R_TetA/multi-R_MdtG-like"/>
</dbReference>
<feature type="transmembrane region" description="Helical" evidence="8">
    <location>
        <begin position="57"/>
        <end position="78"/>
    </location>
</feature>
<dbReference type="Gene3D" id="1.20.1250.20">
    <property type="entry name" value="MFS general substrate transporter like domains"/>
    <property type="match status" value="1"/>
</dbReference>
<evidence type="ECO:0000256" key="3">
    <source>
        <dbReference type="ARBA" id="ARBA00022448"/>
    </source>
</evidence>
<evidence type="ECO:0000256" key="2">
    <source>
        <dbReference type="ARBA" id="ARBA00006829"/>
    </source>
</evidence>
<evidence type="ECO:0000256" key="6">
    <source>
        <dbReference type="ARBA" id="ARBA00023136"/>
    </source>
</evidence>
<evidence type="ECO:0000256" key="7">
    <source>
        <dbReference type="SAM" id="MobiDB-lite"/>
    </source>
</evidence>
<feature type="transmembrane region" description="Helical" evidence="8">
    <location>
        <begin position="114"/>
        <end position="137"/>
    </location>
</feature>
<dbReference type="VEuPathDB" id="FungiDB:ASPSYDRAFT_134715"/>
<keyword evidence="3" id="KW-0813">Transport</keyword>
<dbReference type="STRING" id="1036612.A0A1L9T932"/>
<name>A0A1L9T932_9EURO</name>
<dbReference type="Pfam" id="PF07690">
    <property type="entry name" value="MFS_1"/>
    <property type="match status" value="1"/>
</dbReference>
<comment type="subcellular location">
    <subcellularLocation>
        <location evidence="1">Membrane</location>
        <topology evidence="1">Multi-pass membrane protein</topology>
    </subcellularLocation>
</comment>
<dbReference type="Proteomes" id="UP000184356">
    <property type="component" value="Unassembled WGS sequence"/>
</dbReference>
<feature type="domain" description="Major facilitator superfamily (MFS) profile" evidence="9">
    <location>
        <begin position="19"/>
        <end position="485"/>
    </location>
</feature>
<accession>A0A1L9T932</accession>
<organism evidence="10 11">
    <name type="scientific">Aspergillus sydowii CBS 593.65</name>
    <dbReference type="NCBI Taxonomy" id="1036612"/>
    <lineage>
        <taxon>Eukaryota</taxon>
        <taxon>Fungi</taxon>
        <taxon>Dikarya</taxon>
        <taxon>Ascomycota</taxon>
        <taxon>Pezizomycotina</taxon>
        <taxon>Eurotiomycetes</taxon>
        <taxon>Eurotiomycetidae</taxon>
        <taxon>Eurotiales</taxon>
        <taxon>Aspergillaceae</taxon>
        <taxon>Aspergillus</taxon>
        <taxon>Aspergillus subgen. Nidulantes</taxon>
    </lineage>
</organism>
<dbReference type="PROSITE" id="PS50850">
    <property type="entry name" value="MFS"/>
    <property type="match status" value="1"/>
</dbReference>
<feature type="transmembrane region" description="Helical" evidence="8">
    <location>
        <begin position="343"/>
        <end position="361"/>
    </location>
</feature>
<dbReference type="OrthoDB" id="5086884at2759"/>
<feature type="transmembrane region" description="Helical" evidence="8">
    <location>
        <begin position="20"/>
        <end position="45"/>
    </location>
</feature>
<dbReference type="GO" id="GO:0016020">
    <property type="term" value="C:membrane"/>
    <property type="evidence" value="ECO:0007669"/>
    <property type="project" value="UniProtKB-SubCell"/>
</dbReference>
<feature type="transmembrane region" description="Helical" evidence="8">
    <location>
        <begin position="90"/>
        <end position="108"/>
    </location>
</feature>
<dbReference type="PANTHER" id="PTHR23506">
    <property type="entry name" value="GH10249P"/>
    <property type="match status" value="1"/>
</dbReference>
<evidence type="ECO:0000256" key="5">
    <source>
        <dbReference type="ARBA" id="ARBA00022989"/>
    </source>
</evidence>
<protein>
    <recommendedName>
        <fullName evidence="9">Major facilitator superfamily (MFS) profile domain-containing protein</fullName>
    </recommendedName>
</protein>
<dbReference type="InterPro" id="IPR011701">
    <property type="entry name" value="MFS"/>
</dbReference>
<keyword evidence="11" id="KW-1185">Reference proteome</keyword>
<reference evidence="11" key="1">
    <citation type="journal article" date="2017" name="Genome Biol.">
        <title>Comparative genomics reveals high biological diversity and specific adaptations in the industrially and medically important fungal genus Aspergillus.</title>
        <authorList>
            <person name="de Vries R.P."/>
            <person name="Riley R."/>
            <person name="Wiebenga A."/>
            <person name="Aguilar-Osorio G."/>
            <person name="Amillis S."/>
            <person name="Uchima C.A."/>
            <person name="Anderluh G."/>
            <person name="Asadollahi M."/>
            <person name="Askin M."/>
            <person name="Barry K."/>
            <person name="Battaglia E."/>
            <person name="Bayram O."/>
            <person name="Benocci T."/>
            <person name="Braus-Stromeyer S.A."/>
            <person name="Caldana C."/>
            <person name="Canovas D."/>
            <person name="Cerqueira G.C."/>
            <person name="Chen F."/>
            <person name="Chen W."/>
            <person name="Choi C."/>
            <person name="Clum A."/>
            <person name="Dos Santos R.A."/>
            <person name="Damasio A.R."/>
            <person name="Diallinas G."/>
            <person name="Emri T."/>
            <person name="Fekete E."/>
            <person name="Flipphi M."/>
            <person name="Freyberg S."/>
            <person name="Gallo A."/>
            <person name="Gournas C."/>
            <person name="Habgood R."/>
            <person name="Hainaut M."/>
            <person name="Harispe M.L."/>
            <person name="Henrissat B."/>
            <person name="Hilden K.S."/>
            <person name="Hope R."/>
            <person name="Hossain A."/>
            <person name="Karabika E."/>
            <person name="Karaffa L."/>
            <person name="Karanyi Z."/>
            <person name="Krasevec N."/>
            <person name="Kuo A."/>
            <person name="Kusch H."/>
            <person name="LaButti K."/>
            <person name="Lagendijk E.L."/>
            <person name="Lapidus A."/>
            <person name="Levasseur A."/>
            <person name="Lindquist E."/>
            <person name="Lipzen A."/>
            <person name="Logrieco A.F."/>
            <person name="MacCabe A."/>
            <person name="Maekelae M.R."/>
            <person name="Malavazi I."/>
            <person name="Melin P."/>
            <person name="Meyer V."/>
            <person name="Mielnichuk N."/>
            <person name="Miskei M."/>
            <person name="Molnar A.P."/>
            <person name="Mule G."/>
            <person name="Ngan C.Y."/>
            <person name="Orejas M."/>
            <person name="Orosz E."/>
            <person name="Ouedraogo J.P."/>
            <person name="Overkamp K.M."/>
            <person name="Park H.-S."/>
            <person name="Perrone G."/>
            <person name="Piumi F."/>
            <person name="Punt P.J."/>
            <person name="Ram A.F."/>
            <person name="Ramon A."/>
            <person name="Rauscher S."/>
            <person name="Record E."/>
            <person name="Riano-Pachon D.M."/>
            <person name="Robert V."/>
            <person name="Roehrig J."/>
            <person name="Ruller R."/>
            <person name="Salamov A."/>
            <person name="Salih N.S."/>
            <person name="Samson R.A."/>
            <person name="Sandor E."/>
            <person name="Sanguinetti M."/>
            <person name="Schuetze T."/>
            <person name="Sepcic K."/>
            <person name="Shelest E."/>
            <person name="Sherlock G."/>
            <person name="Sophianopoulou V."/>
            <person name="Squina F.M."/>
            <person name="Sun H."/>
            <person name="Susca A."/>
            <person name="Todd R.B."/>
            <person name="Tsang A."/>
            <person name="Unkles S.E."/>
            <person name="van de Wiele N."/>
            <person name="van Rossen-Uffink D."/>
            <person name="Oliveira J.V."/>
            <person name="Vesth T.C."/>
            <person name="Visser J."/>
            <person name="Yu J.-H."/>
            <person name="Zhou M."/>
            <person name="Andersen M.R."/>
            <person name="Archer D.B."/>
            <person name="Baker S.E."/>
            <person name="Benoit I."/>
            <person name="Brakhage A.A."/>
            <person name="Braus G.H."/>
            <person name="Fischer R."/>
            <person name="Frisvad J.C."/>
            <person name="Goldman G.H."/>
            <person name="Houbraken J."/>
            <person name="Oakley B."/>
            <person name="Pocsi I."/>
            <person name="Scazzocchio C."/>
            <person name="Seiboth B."/>
            <person name="vanKuyk P.A."/>
            <person name="Wortman J."/>
            <person name="Dyer P.S."/>
            <person name="Grigoriev I.V."/>
        </authorList>
    </citation>
    <scope>NUCLEOTIDE SEQUENCE [LARGE SCALE GENOMIC DNA]</scope>
    <source>
        <strain evidence="11">CBS 593.65</strain>
    </source>
</reference>
<dbReference type="RefSeq" id="XP_040699738.1">
    <property type="nucleotide sequence ID" value="XM_040840690.1"/>
</dbReference>
<dbReference type="AlphaFoldDB" id="A0A1L9T932"/>
<dbReference type="EMBL" id="KV878591">
    <property type="protein sequence ID" value="OJJ55932.1"/>
    <property type="molecule type" value="Genomic_DNA"/>
</dbReference>
<feature type="region of interest" description="Disordered" evidence="7">
    <location>
        <begin position="203"/>
        <end position="225"/>
    </location>
</feature>
<evidence type="ECO:0000313" key="11">
    <source>
        <dbReference type="Proteomes" id="UP000184356"/>
    </source>
</evidence>
<feature type="region of interest" description="Disordered" evidence="7">
    <location>
        <begin position="249"/>
        <end position="269"/>
    </location>
</feature>
<dbReference type="PRINTS" id="PR01035">
    <property type="entry name" value="TCRTETA"/>
</dbReference>
<comment type="similarity">
    <text evidence="2">Belongs to the major facilitator superfamily. Vesicular transporter family.</text>
</comment>
<dbReference type="InterPro" id="IPR050930">
    <property type="entry name" value="MFS_Vesicular_Transporter"/>
</dbReference>